<feature type="compositionally biased region" description="Low complexity" evidence="7">
    <location>
        <begin position="86"/>
        <end position="101"/>
    </location>
</feature>
<feature type="region of interest" description="Disordered" evidence="7">
    <location>
        <begin position="109"/>
        <end position="128"/>
    </location>
</feature>
<keyword evidence="5" id="KW-0804">Transcription</keyword>
<evidence type="ECO:0000256" key="7">
    <source>
        <dbReference type="SAM" id="MobiDB-lite"/>
    </source>
</evidence>
<dbReference type="PROSITE" id="PS50048">
    <property type="entry name" value="ZN2_CY6_FUNGAL_2"/>
    <property type="match status" value="1"/>
</dbReference>
<dbReference type="SUPFAM" id="SSF57701">
    <property type="entry name" value="Zn2/Cys6 DNA-binding domain"/>
    <property type="match status" value="1"/>
</dbReference>
<feature type="domain" description="Zn(2)-C6 fungal-type" evidence="8">
    <location>
        <begin position="22"/>
        <end position="52"/>
    </location>
</feature>
<name>A0A2P4ZIM3_9HYPO</name>
<dbReference type="PANTHER" id="PTHR31944:SF131">
    <property type="entry name" value="HEME-RESPONSIVE ZINC FINGER TRANSCRIPTION FACTOR HAP1"/>
    <property type="match status" value="1"/>
</dbReference>
<keyword evidence="6" id="KW-0539">Nucleus</keyword>
<comment type="caution">
    <text evidence="9">The sequence shown here is derived from an EMBL/GenBank/DDBJ whole genome shotgun (WGS) entry which is preliminary data.</text>
</comment>
<sequence length="799" mass="89625">MEHTPKTVVVEGERRRRRPAISCALCRKRKLRCNRQRPCSNCIRAKAETCVYESHSPGPLASVQNPVGVFFLDAEAPRSAPAPATSQSVSNSSPNESSLSARNHTSNLAAKNLTSPLTPRSQDESITNRSVLEAGKVWSSIHNYCSTEPRSLPQQQQPPAQRTQSPYASPETDFLNQARHITGGAIHFHRDHHLPNSTEPALIRSVTHKTRFFGQSHWINVFQVFKNMFVLNDVHLLEEKSNTYPLLLKCKSLAKVIKAKRNPSWPTIPTRELPERQICDKLIDCYLKTSENIHRILHLPSFKNDYEELWEPGAFPDIAFVVHLKLVLALGSVCYDEEFSLRASAIRWVYEAQTWISEPEFKARLGIQFIQTHILLLLAREAVGVAGDSVWVSAGDLVRRAMHMGLHRDPHHLPKRSLYATQMHRRLWNTILEILLKMSLSSGGPPLISPDDFDTEPPGNFDDDQLMTESSVEKPEAEYTSMSIALALRKTLLARLAVTSFLNDLTSCGTFERTMELDAELRSAYKILVHTLRGFKSRQSTGEASFGPSDLDLRFVDFLMQRHISALHTPYFIPALRQTKYALSRKLAIEATLKIWAAAFPSSAIMSHRHSQGSSPSSPLSSGLGNEDLLTRLSYSAPGFYRIASMQASLLITAELDTQLREEQGLVPGPLRSDFFSVIRESQDCSLRCIKSGETNVKGYLVSCVITSHMEALMRGVDPSDIPPLFRKASEEGMELCVRILEERAGQSQDVGAVDVDEDMGIGMRQQSPDWDFLISDAMFAYNTGLNEPMNWFLSEGTR</sequence>
<dbReference type="EMBL" id="JPDN02000025">
    <property type="protein sequence ID" value="PON24125.1"/>
    <property type="molecule type" value="Genomic_DNA"/>
</dbReference>
<dbReference type="STRING" id="398673.A0A2P4ZIM3"/>
<proteinExistence type="predicted"/>
<evidence type="ECO:0000256" key="3">
    <source>
        <dbReference type="ARBA" id="ARBA00023015"/>
    </source>
</evidence>
<evidence type="ECO:0000313" key="10">
    <source>
        <dbReference type="Proteomes" id="UP000054821"/>
    </source>
</evidence>
<evidence type="ECO:0000256" key="1">
    <source>
        <dbReference type="ARBA" id="ARBA00022723"/>
    </source>
</evidence>
<keyword evidence="3" id="KW-0805">Transcription regulation</keyword>
<dbReference type="RefSeq" id="XP_024405261.1">
    <property type="nucleotide sequence ID" value="XM_024550025.1"/>
</dbReference>
<keyword evidence="10" id="KW-1185">Reference proteome</keyword>
<accession>A0A2P4ZIM3</accession>
<dbReference type="GO" id="GO:0006351">
    <property type="term" value="P:DNA-templated transcription"/>
    <property type="evidence" value="ECO:0007669"/>
    <property type="project" value="InterPro"/>
</dbReference>
<dbReference type="CDD" id="cd00067">
    <property type="entry name" value="GAL4"/>
    <property type="match status" value="1"/>
</dbReference>
<keyword evidence="2" id="KW-0862">Zinc</keyword>
<keyword evidence="1" id="KW-0479">Metal-binding</keyword>
<dbReference type="InterPro" id="IPR007219">
    <property type="entry name" value="XnlR_reg_dom"/>
</dbReference>
<feature type="compositionally biased region" description="Low complexity" evidence="7">
    <location>
        <begin position="149"/>
        <end position="166"/>
    </location>
</feature>
<dbReference type="SMART" id="SM00066">
    <property type="entry name" value="GAL4"/>
    <property type="match status" value="1"/>
</dbReference>
<evidence type="ECO:0000256" key="2">
    <source>
        <dbReference type="ARBA" id="ARBA00022833"/>
    </source>
</evidence>
<dbReference type="SMART" id="SM00906">
    <property type="entry name" value="Fungal_trans"/>
    <property type="match status" value="1"/>
</dbReference>
<dbReference type="GO" id="GO:0001228">
    <property type="term" value="F:DNA-binding transcription activator activity, RNA polymerase II-specific"/>
    <property type="evidence" value="ECO:0007669"/>
    <property type="project" value="TreeGrafter"/>
</dbReference>
<dbReference type="Pfam" id="PF04082">
    <property type="entry name" value="Fungal_trans"/>
    <property type="match status" value="1"/>
</dbReference>
<dbReference type="GO" id="GO:0005634">
    <property type="term" value="C:nucleus"/>
    <property type="evidence" value="ECO:0007669"/>
    <property type="project" value="TreeGrafter"/>
</dbReference>
<dbReference type="InterPro" id="IPR036864">
    <property type="entry name" value="Zn2-C6_fun-type_DNA-bd_sf"/>
</dbReference>
<evidence type="ECO:0000256" key="4">
    <source>
        <dbReference type="ARBA" id="ARBA00023125"/>
    </source>
</evidence>
<keyword evidence="4" id="KW-0238">DNA-binding</keyword>
<feature type="region of interest" description="Disordered" evidence="7">
    <location>
        <begin position="78"/>
        <end position="101"/>
    </location>
</feature>
<dbReference type="PROSITE" id="PS00463">
    <property type="entry name" value="ZN2_CY6_FUNGAL_1"/>
    <property type="match status" value="1"/>
</dbReference>
<evidence type="ECO:0000256" key="5">
    <source>
        <dbReference type="ARBA" id="ARBA00023163"/>
    </source>
</evidence>
<feature type="region of interest" description="Disordered" evidence="7">
    <location>
        <begin position="147"/>
        <end position="170"/>
    </location>
</feature>
<dbReference type="InterPro" id="IPR001138">
    <property type="entry name" value="Zn2Cys6_DnaBD"/>
</dbReference>
<evidence type="ECO:0000313" key="9">
    <source>
        <dbReference type="EMBL" id="PON24125.1"/>
    </source>
</evidence>
<evidence type="ECO:0000259" key="8">
    <source>
        <dbReference type="PROSITE" id="PS50048"/>
    </source>
</evidence>
<dbReference type="PANTHER" id="PTHR31944">
    <property type="entry name" value="HEME-RESPONSIVE ZINC FINGER TRANSCRIPTION FACTOR HAP1"/>
    <property type="match status" value="1"/>
</dbReference>
<reference evidence="9 10" key="1">
    <citation type="journal article" date="2016" name="Genome Announc.">
        <title>Draft Whole-Genome Sequence of Trichoderma gamsii T6085, a Promising Biocontrol Agent of Fusarium Head Blight on Wheat.</title>
        <authorList>
            <person name="Baroncelli R."/>
            <person name="Zapparata A."/>
            <person name="Piaggeschi G."/>
            <person name="Sarrocco S."/>
            <person name="Vannacci G."/>
        </authorList>
    </citation>
    <scope>NUCLEOTIDE SEQUENCE [LARGE SCALE GENOMIC DNA]</scope>
    <source>
        <strain evidence="9 10">T6085</strain>
    </source>
</reference>
<evidence type="ECO:0000256" key="6">
    <source>
        <dbReference type="ARBA" id="ARBA00023242"/>
    </source>
</evidence>
<dbReference type="GO" id="GO:0000978">
    <property type="term" value="F:RNA polymerase II cis-regulatory region sequence-specific DNA binding"/>
    <property type="evidence" value="ECO:0007669"/>
    <property type="project" value="TreeGrafter"/>
</dbReference>
<gene>
    <name evidence="9" type="ORF">TGAM01_v207136</name>
</gene>
<dbReference type="Proteomes" id="UP000054821">
    <property type="component" value="Unassembled WGS sequence"/>
</dbReference>
<dbReference type="InterPro" id="IPR051430">
    <property type="entry name" value="Fungal_TF_Env_Response"/>
</dbReference>
<protein>
    <recommendedName>
        <fullName evidence="8">Zn(2)-C6 fungal-type domain-containing protein</fullName>
    </recommendedName>
</protein>
<dbReference type="AlphaFoldDB" id="A0A2P4ZIM3"/>
<dbReference type="Gene3D" id="4.10.240.10">
    <property type="entry name" value="Zn(2)-C6 fungal-type DNA-binding domain"/>
    <property type="match status" value="1"/>
</dbReference>
<dbReference type="CDD" id="cd12148">
    <property type="entry name" value="fungal_TF_MHR"/>
    <property type="match status" value="1"/>
</dbReference>
<organism evidence="9 10">
    <name type="scientific">Trichoderma gamsii</name>
    <dbReference type="NCBI Taxonomy" id="398673"/>
    <lineage>
        <taxon>Eukaryota</taxon>
        <taxon>Fungi</taxon>
        <taxon>Dikarya</taxon>
        <taxon>Ascomycota</taxon>
        <taxon>Pezizomycotina</taxon>
        <taxon>Sordariomycetes</taxon>
        <taxon>Hypocreomycetidae</taxon>
        <taxon>Hypocreales</taxon>
        <taxon>Hypocreaceae</taxon>
        <taxon>Trichoderma</taxon>
    </lineage>
</organism>
<dbReference type="GeneID" id="29984201"/>
<dbReference type="Pfam" id="PF00172">
    <property type="entry name" value="Zn_clus"/>
    <property type="match status" value="1"/>
</dbReference>
<dbReference type="GO" id="GO:0008270">
    <property type="term" value="F:zinc ion binding"/>
    <property type="evidence" value="ECO:0007669"/>
    <property type="project" value="InterPro"/>
</dbReference>